<dbReference type="Pfam" id="PF14223">
    <property type="entry name" value="Retrotran_gag_2"/>
    <property type="match status" value="1"/>
</dbReference>
<organism evidence="1 2">
    <name type="scientific">Saccharata proteae CBS 121410</name>
    <dbReference type="NCBI Taxonomy" id="1314787"/>
    <lineage>
        <taxon>Eukaryota</taxon>
        <taxon>Fungi</taxon>
        <taxon>Dikarya</taxon>
        <taxon>Ascomycota</taxon>
        <taxon>Pezizomycotina</taxon>
        <taxon>Dothideomycetes</taxon>
        <taxon>Dothideomycetes incertae sedis</taxon>
        <taxon>Botryosphaeriales</taxon>
        <taxon>Saccharataceae</taxon>
        <taxon>Saccharata</taxon>
    </lineage>
</organism>
<dbReference type="AlphaFoldDB" id="A0A9P4HNL4"/>
<comment type="caution">
    <text evidence="1">The sequence shown here is derived from an EMBL/GenBank/DDBJ whole genome shotgun (WGS) entry which is preliminary data.</text>
</comment>
<evidence type="ECO:0000313" key="1">
    <source>
        <dbReference type="EMBL" id="KAF2083847.1"/>
    </source>
</evidence>
<protein>
    <submittedName>
        <fullName evidence="1">Uncharacterized protein</fullName>
    </submittedName>
</protein>
<dbReference type="Proteomes" id="UP000799776">
    <property type="component" value="Unassembled WGS sequence"/>
</dbReference>
<keyword evidence="2" id="KW-1185">Reference proteome</keyword>
<gene>
    <name evidence="1" type="ORF">K490DRAFT_69376</name>
</gene>
<evidence type="ECO:0000313" key="2">
    <source>
        <dbReference type="Proteomes" id="UP000799776"/>
    </source>
</evidence>
<dbReference type="OrthoDB" id="3740850at2759"/>
<name>A0A9P4HNL4_9PEZI</name>
<dbReference type="EMBL" id="ML978754">
    <property type="protein sequence ID" value="KAF2083847.1"/>
    <property type="molecule type" value="Genomic_DNA"/>
</dbReference>
<proteinExistence type="predicted"/>
<sequence>MPSAFAFEFDLSALPKLDARGQNFHVWRSVWTLVLKSGDLFKHVSGESLKPPDPGESQDAWDLVDTEARLVLLTSVHSDHTLRITTCDTAAESWKRFANRYDRDTGT</sequence>
<accession>A0A9P4HNL4</accession>
<reference evidence="1" key="1">
    <citation type="journal article" date="2020" name="Stud. Mycol.">
        <title>101 Dothideomycetes genomes: a test case for predicting lifestyles and emergence of pathogens.</title>
        <authorList>
            <person name="Haridas S."/>
            <person name="Albert R."/>
            <person name="Binder M."/>
            <person name="Bloem J."/>
            <person name="Labutti K."/>
            <person name="Salamov A."/>
            <person name="Andreopoulos B."/>
            <person name="Baker S."/>
            <person name="Barry K."/>
            <person name="Bills G."/>
            <person name="Bluhm B."/>
            <person name="Cannon C."/>
            <person name="Castanera R."/>
            <person name="Culley D."/>
            <person name="Daum C."/>
            <person name="Ezra D."/>
            <person name="Gonzalez J."/>
            <person name="Henrissat B."/>
            <person name="Kuo A."/>
            <person name="Liang C."/>
            <person name="Lipzen A."/>
            <person name="Lutzoni F."/>
            <person name="Magnuson J."/>
            <person name="Mondo S."/>
            <person name="Nolan M."/>
            <person name="Ohm R."/>
            <person name="Pangilinan J."/>
            <person name="Park H.-J."/>
            <person name="Ramirez L."/>
            <person name="Alfaro M."/>
            <person name="Sun H."/>
            <person name="Tritt A."/>
            <person name="Yoshinaga Y."/>
            <person name="Zwiers L.-H."/>
            <person name="Turgeon B."/>
            <person name="Goodwin S."/>
            <person name="Spatafora J."/>
            <person name="Crous P."/>
            <person name="Grigoriev I."/>
        </authorList>
    </citation>
    <scope>NUCLEOTIDE SEQUENCE</scope>
    <source>
        <strain evidence="1">CBS 121410</strain>
    </source>
</reference>